<dbReference type="RefSeq" id="WP_070605988.1">
    <property type="nucleotide sequence ID" value="NZ_CACRSW010000012.1"/>
</dbReference>
<organism evidence="1">
    <name type="scientific">Anaerococcus vaginalis</name>
    <dbReference type="NCBI Taxonomy" id="33037"/>
    <lineage>
        <taxon>Bacteria</taxon>
        <taxon>Bacillati</taxon>
        <taxon>Bacillota</taxon>
        <taxon>Tissierellia</taxon>
        <taxon>Tissierellales</taxon>
        <taxon>Peptoniphilaceae</taxon>
        <taxon>Anaerococcus</taxon>
    </lineage>
</organism>
<evidence type="ECO:0000313" key="1">
    <source>
        <dbReference type="EMBL" id="VYS93964.1"/>
    </source>
</evidence>
<reference evidence="1" key="1">
    <citation type="submission" date="2019-11" db="EMBL/GenBank/DDBJ databases">
        <authorList>
            <person name="Feng L."/>
        </authorList>
    </citation>
    <scope>NUCLEOTIDE SEQUENCE</scope>
    <source>
        <strain evidence="1">AvaginalisLFYP127</strain>
    </source>
</reference>
<name>A0A6N2SLI2_9FIRM</name>
<protein>
    <submittedName>
        <fullName evidence="1">Uncharacterized protein</fullName>
    </submittedName>
</protein>
<accession>A0A6N2SLI2</accession>
<gene>
    <name evidence="1" type="ORF">AVLFYP127_00300</name>
</gene>
<dbReference type="EMBL" id="CACRSW010000012">
    <property type="protein sequence ID" value="VYS93964.1"/>
    <property type="molecule type" value="Genomic_DNA"/>
</dbReference>
<dbReference type="AlphaFoldDB" id="A0A6N2SLI2"/>
<proteinExistence type="predicted"/>
<sequence>MAIFDRKNEKAFEQIVDYYELEEIKKEDLELIFNNSTMFASGGINALFAQNWLMIKQLDRLNKNIEKLIDKENS</sequence>